<dbReference type="AlphaFoldDB" id="A0ABD2PJH9"/>
<evidence type="ECO:0000256" key="3">
    <source>
        <dbReference type="ARBA" id="ARBA00022989"/>
    </source>
</evidence>
<evidence type="ECO:0000313" key="11">
    <source>
        <dbReference type="EMBL" id="KAL3307168.1"/>
    </source>
</evidence>
<dbReference type="Proteomes" id="UP001626550">
    <property type="component" value="Unassembled WGS sequence"/>
</dbReference>
<comment type="similarity">
    <text evidence="8">Belongs to the G-protein coupled receptor 1 family.</text>
</comment>
<evidence type="ECO:0000313" key="12">
    <source>
        <dbReference type="Proteomes" id="UP001626550"/>
    </source>
</evidence>
<sequence>MRYNVGLSAFIFVLFWTALISNSMILFTFIKKPKLINTPNMFVLALLLSDLIVNILGHPMDFLSFYNGQWMWGNSGCVFYGFALFTAGHTDILLITATAINRYIMIVKPLKAHLFTKTNVLLGIGACLAASSFWAVLPLLGVNRYVQGTDGMTCSINFTSRRSLDILYSVLILFFAWLFPASVCVFCYTKIFATIKEINAKSRETASDDAAEANRQAEINMAKIALTICVGADKVPTYILLTPAVIAKTAIAINPLIYAYNNKQLRQAMAETIPFCGGSKVKPEGS</sequence>
<accession>A0ABD2PJH9</accession>
<dbReference type="PRINTS" id="PR00237">
    <property type="entry name" value="GPCRRHODOPSN"/>
</dbReference>
<protein>
    <recommendedName>
        <fullName evidence="10">G-protein coupled receptors family 1 profile domain-containing protein</fullName>
    </recommendedName>
</protein>
<feature type="domain" description="G-protein coupled receptors family 1 profile" evidence="10">
    <location>
        <begin position="21"/>
        <end position="258"/>
    </location>
</feature>
<keyword evidence="7 8" id="KW-0807">Transducer</keyword>
<keyword evidence="12" id="KW-1185">Reference proteome</keyword>
<proteinExistence type="inferred from homology"/>
<dbReference type="InterPro" id="IPR000276">
    <property type="entry name" value="GPCR_Rhodpsn"/>
</dbReference>
<comment type="caution">
    <text evidence="11">The sequence shown here is derived from an EMBL/GenBank/DDBJ whole genome shotgun (WGS) entry which is preliminary data.</text>
</comment>
<dbReference type="Pfam" id="PF00001">
    <property type="entry name" value="7tm_1"/>
    <property type="match status" value="1"/>
</dbReference>
<evidence type="ECO:0000256" key="2">
    <source>
        <dbReference type="ARBA" id="ARBA00022692"/>
    </source>
</evidence>
<gene>
    <name evidence="11" type="ORF">Ciccas_014325</name>
</gene>
<dbReference type="InterPro" id="IPR017452">
    <property type="entry name" value="GPCR_Rhodpsn_7TM"/>
</dbReference>
<dbReference type="PROSITE" id="PS50262">
    <property type="entry name" value="G_PROTEIN_RECEP_F1_2"/>
    <property type="match status" value="1"/>
</dbReference>
<reference evidence="11 12" key="1">
    <citation type="submission" date="2024-11" db="EMBL/GenBank/DDBJ databases">
        <title>Adaptive evolution of stress response genes in parasites aligns with host niche diversity.</title>
        <authorList>
            <person name="Hahn C."/>
            <person name="Resl P."/>
        </authorList>
    </citation>
    <scope>NUCLEOTIDE SEQUENCE [LARGE SCALE GENOMIC DNA]</scope>
    <source>
        <strain evidence="11">EGGRZ-B1_66</strain>
        <tissue evidence="11">Body</tissue>
    </source>
</reference>
<comment type="subcellular location">
    <subcellularLocation>
        <location evidence="1">Membrane</location>
        <topology evidence="1">Multi-pass membrane protein</topology>
    </subcellularLocation>
</comment>
<feature type="transmembrane region" description="Helical" evidence="9">
    <location>
        <begin position="78"/>
        <end position="100"/>
    </location>
</feature>
<keyword evidence="6 8" id="KW-0675">Receptor</keyword>
<evidence type="ECO:0000256" key="9">
    <source>
        <dbReference type="SAM" id="Phobius"/>
    </source>
</evidence>
<keyword evidence="4 8" id="KW-0297">G-protein coupled receptor</keyword>
<name>A0ABD2PJH9_9PLAT</name>
<feature type="transmembrane region" description="Helical" evidence="9">
    <location>
        <begin position="120"/>
        <end position="146"/>
    </location>
</feature>
<evidence type="ECO:0000256" key="8">
    <source>
        <dbReference type="RuleBase" id="RU000688"/>
    </source>
</evidence>
<evidence type="ECO:0000256" key="5">
    <source>
        <dbReference type="ARBA" id="ARBA00023136"/>
    </source>
</evidence>
<evidence type="ECO:0000259" key="10">
    <source>
        <dbReference type="PROSITE" id="PS50262"/>
    </source>
</evidence>
<evidence type="ECO:0000256" key="7">
    <source>
        <dbReference type="ARBA" id="ARBA00023224"/>
    </source>
</evidence>
<dbReference type="EMBL" id="JBJKFK010008123">
    <property type="protein sequence ID" value="KAL3307168.1"/>
    <property type="molecule type" value="Genomic_DNA"/>
</dbReference>
<feature type="transmembrane region" description="Helical" evidence="9">
    <location>
        <begin position="6"/>
        <end position="29"/>
    </location>
</feature>
<keyword evidence="3 9" id="KW-1133">Transmembrane helix</keyword>
<dbReference type="Gene3D" id="1.20.1070.10">
    <property type="entry name" value="Rhodopsin 7-helix transmembrane proteins"/>
    <property type="match status" value="1"/>
</dbReference>
<organism evidence="11 12">
    <name type="scientific">Cichlidogyrus casuarinus</name>
    <dbReference type="NCBI Taxonomy" id="1844966"/>
    <lineage>
        <taxon>Eukaryota</taxon>
        <taxon>Metazoa</taxon>
        <taxon>Spiralia</taxon>
        <taxon>Lophotrochozoa</taxon>
        <taxon>Platyhelminthes</taxon>
        <taxon>Monogenea</taxon>
        <taxon>Monopisthocotylea</taxon>
        <taxon>Dactylogyridea</taxon>
        <taxon>Ancyrocephalidae</taxon>
        <taxon>Cichlidogyrus</taxon>
    </lineage>
</organism>
<dbReference type="InterPro" id="IPR050125">
    <property type="entry name" value="GPCR_opsins"/>
</dbReference>
<keyword evidence="5 9" id="KW-0472">Membrane</keyword>
<dbReference type="GO" id="GO:0004930">
    <property type="term" value="F:G protein-coupled receptor activity"/>
    <property type="evidence" value="ECO:0007669"/>
    <property type="project" value="UniProtKB-KW"/>
</dbReference>
<evidence type="ECO:0000256" key="4">
    <source>
        <dbReference type="ARBA" id="ARBA00023040"/>
    </source>
</evidence>
<keyword evidence="2 8" id="KW-0812">Transmembrane</keyword>
<dbReference type="PANTHER" id="PTHR24240">
    <property type="entry name" value="OPSIN"/>
    <property type="match status" value="1"/>
</dbReference>
<dbReference type="PROSITE" id="PS00237">
    <property type="entry name" value="G_PROTEIN_RECEP_F1_1"/>
    <property type="match status" value="1"/>
</dbReference>
<dbReference type="SUPFAM" id="SSF81321">
    <property type="entry name" value="Family A G protein-coupled receptor-like"/>
    <property type="match status" value="1"/>
</dbReference>
<feature type="transmembrane region" description="Helical" evidence="9">
    <location>
        <begin position="166"/>
        <end position="188"/>
    </location>
</feature>
<feature type="transmembrane region" description="Helical" evidence="9">
    <location>
        <begin position="41"/>
        <end position="58"/>
    </location>
</feature>
<evidence type="ECO:0000256" key="1">
    <source>
        <dbReference type="ARBA" id="ARBA00004141"/>
    </source>
</evidence>
<dbReference type="GO" id="GO:0016020">
    <property type="term" value="C:membrane"/>
    <property type="evidence" value="ECO:0007669"/>
    <property type="project" value="UniProtKB-SubCell"/>
</dbReference>
<evidence type="ECO:0000256" key="6">
    <source>
        <dbReference type="ARBA" id="ARBA00023170"/>
    </source>
</evidence>